<feature type="domain" description="Vacuolar protein 14 C-terminal Fig4-binding" evidence="8">
    <location>
        <begin position="477"/>
        <end position="654"/>
    </location>
</feature>
<accession>A0AAW1IWC2</accession>
<comment type="similarity">
    <text evidence="2">Belongs to the VAC14 family.</text>
</comment>
<gene>
    <name evidence="9" type="ORF">QE152_g33600</name>
</gene>
<evidence type="ECO:0000259" key="8">
    <source>
        <dbReference type="Pfam" id="PF11916"/>
    </source>
</evidence>
<keyword evidence="10" id="KW-1185">Reference proteome</keyword>
<evidence type="ECO:0000256" key="4">
    <source>
        <dbReference type="ARBA" id="ARBA00022737"/>
    </source>
</evidence>
<evidence type="ECO:0000256" key="2">
    <source>
        <dbReference type="ARBA" id="ARBA00010225"/>
    </source>
</evidence>
<dbReference type="Proteomes" id="UP001458880">
    <property type="component" value="Unassembled WGS sequence"/>
</dbReference>
<sequence length="719" mass="81747">MSEKDYAPLSLACVKTLHDKLYEKRKIAALEIEKMVKEFAAVDNTMQIKKLLKVLGEDFATSQNPHVRKGGLLGLAATSIALGKQTSQYTDELIKPILACFQDADLRVRYYACESLYNVVKVARSAVLPHFSAIFNALNKISTDPEQSVKNASELLDRLLKDIVTESTSFDLEGFMPLLRERIFTKSSFARQFVISWISVLDAVPDIDLIIYLPEILDGLFKILDDQSLEVKKMCETVLGEFLRSIKKDPARVNFGSMINILITHAQDKCDDVVQLTAITWIKEFVQLSGPLMLPYMSGIFTAILPCLAYDSDSRRMTDIKETATAVNFTMLKLVALQANDINISGRIDMDASEVEKYDLNLPSVVDVLTQFLLHNSVQTKVAVLRWIHHLYTQLPQKMCIYIDLLFPVLQRTLSDPADEVVQQCLVVIAEVISTPRLEIEDLNRDQQMDGDQKSKPSPYYSKFVVSLLQSFSADPALLEERGSFIIRQLCVLLNAEDIYRTLAQILLNEPNLKFASLMVEHLNFILLTSSELFDMRTKLKNLDSPESCMLFCCLYETWCHNPVATVALCLLTQCYNHVCDLIMLFGNLEVTKTLLTEIDKLVRLIESPIFAYLRLELLKVPADECLVRALYGLLMLLPQTEAFTILKTRLSCIPSLHLHCDKRSQTEIKPVPARMSNIDFPKLLERFKRVQENHREYKKAMRAKDISSLDKDICNLEI</sequence>
<dbReference type="GO" id="GO:0010008">
    <property type="term" value="C:endosome membrane"/>
    <property type="evidence" value="ECO:0007669"/>
    <property type="project" value="TreeGrafter"/>
</dbReference>
<dbReference type="PANTHER" id="PTHR16023:SF0">
    <property type="entry name" value="PROTEIN VAC14 HOMOLOG"/>
    <property type="match status" value="1"/>
</dbReference>
<evidence type="ECO:0000256" key="7">
    <source>
        <dbReference type="ARBA" id="ARBA00047092"/>
    </source>
</evidence>
<evidence type="ECO:0000256" key="5">
    <source>
        <dbReference type="ARBA" id="ARBA00023136"/>
    </source>
</evidence>
<dbReference type="Gene3D" id="1.25.10.10">
    <property type="entry name" value="Leucine-rich Repeat Variant"/>
    <property type="match status" value="2"/>
</dbReference>
<dbReference type="AlphaFoldDB" id="A0AAW1IWC2"/>
<name>A0AAW1IWC2_POPJA</name>
<comment type="subunit">
    <text evidence="7">Forms pentamers. Component of the PI(3,5)P2 regulatory complex/PAS complex, at least composed of PIKFYVE, FIG4 and VAC14. VAC14 nucleates the assembly of the complex and serves as a scaffold by pentamerizing into a star-shaped structure, which can bind a single copy each of PIKFYVE and FIG4 and coordinates their activities. Interacts with NOS1.</text>
</comment>
<comment type="function">
    <text evidence="6">Scaffold protein component of the PI(3,5)P2 regulatory complex which regulates both the synthesis and turnover of phosphatidylinositol 3,5-bisphosphate (PtdIns(3,5)P2). Pentamerizes into a star-shaped structure and nucleates the assembly of the complex. The pentamer binds a single copy each of PIKFYVE and FIG4 and coordinates both PIKfyve kinase activity and FIG4 phosphatase activity, being required to maintain normal levels of phosphatidylinositol 3-phosphate (PtdIns(3)P) and phosphatidylinositol 5-phosphate (PtdIns(5)P). Plays a role in the biogenesis of endosome carrier vesicles (ECV) / multivesicular bodies (MVB) transport intermediates from early endosomes.</text>
</comment>
<protein>
    <recommendedName>
        <fullName evidence="3">Protein VAC14 homolog</fullName>
    </recommendedName>
</protein>
<proteinExistence type="inferred from homology"/>
<dbReference type="InterPro" id="IPR026825">
    <property type="entry name" value="Vac14"/>
</dbReference>
<dbReference type="InterPro" id="IPR021841">
    <property type="entry name" value="VAC14_Fig4p-bd"/>
</dbReference>
<dbReference type="InterPro" id="IPR016024">
    <property type="entry name" value="ARM-type_fold"/>
</dbReference>
<dbReference type="GO" id="GO:0006661">
    <property type="term" value="P:phosphatidylinositol biosynthetic process"/>
    <property type="evidence" value="ECO:0007669"/>
    <property type="project" value="InterPro"/>
</dbReference>
<reference evidence="9 10" key="1">
    <citation type="journal article" date="2024" name="BMC Genomics">
        <title>De novo assembly and annotation of Popillia japonica's genome with initial clues to its potential as an invasive pest.</title>
        <authorList>
            <person name="Cucini C."/>
            <person name="Boschi S."/>
            <person name="Funari R."/>
            <person name="Cardaioli E."/>
            <person name="Iannotti N."/>
            <person name="Marturano G."/>
            <person name="Paoli F."/>
            <person name="Bruttini M."/>
            <person name="Carapelli A."/>
            <person name="Frati F."/>
            <person name="Nardi F."/>
        </authorList>
    </citation>
    <scope>NUCLEOTIDE SEQUENCE [LARGE SCALE GENOMIC DNA]</scope>
    <source>
        <strain evidence="9">DMR45628</strain>
    </source>
</reference>
<evidence type="ECO:0000256" key="3">
    <source>
        <dbReference type="ARBA" id="ARBA00013840"/>
    </source>
</evidence>
<dbReference type="Pfam" id="PF12755">
    <property type="entry name" value="Vac14_Fab1_bd"/>
    <property type="match status" value="1"/>
</dbReference>
<comment type="subcellular location">
    <subcellularLocation>
        <location evidence="1">Endomembrane system</location>
    </subcellularLocation>
</comment>
<dbReference type="SUPFAM" id="SSF48371">
    <property type="entry name" value="ARM repeat"/>
    <property type="match status" value="1"/>
</dbReference>
<organism evidence="9 10">
    <name type="scientific">Popillia japonica</name>
    <name type="common">Japanese beetle</name>
    <dbReference type="NCBI Taxonomy" id="7064"/>
    <lineage>
        <taxon>Eukaryota</taxon>
        <taxon>Metazoa</taxon>
        <taxon>Ecdysozoa</taxon>
        <taxon>Arthropoda</taxon>
        <taxon>Hexapoda</taxon>
        <taxon>Insecta</taxon>
        <taxon>Pterygota</taxon>
        <taxon>Neoptera</taxon>
        <taxon>Endopterygota</taxon>
        <taxon>Coleoptera</taxon>
        <taxon>Polyphaga</taxon>
        <taxon>Scarabaeiformia</taxon>
        <taxon>Scarabaeidae</taxon>
        <taxon>Rutelinae</taxon>
        <taxon>Popillia</taxon>
    </lineage>
</organism>
<dbReference type="InterPro" id="IPR011989">
    <property type="entry name" value="ARM-like"/>
</dbReference>
<dbReference type="EMBL" id="JASPKY010000516">
    <property type="protein sequence ID" value="KAK9694328.1"/>
    <property type="molecule type" value="Genomic_DNA"/>
</dbReference>
<dbReference type="PANTHER" id="PTHR16023">
    <property type="entry name" value="TAX1 BINDING PROTEIN-RELATED"/>
    <property type="match status" value="1"/>
</dbReference>
<evidence type="ECO:0000313" key="10">
    <source>
        <dbReference type="Proteomes" id="UP001458880"/>
    </source>
</evidence>
<evidence type="ECO:0000313" key="9">
    <source>
        <dbReference type="EMBL" id="KAK9694328.1"/>
    </source>
</evidence>
<evidence type="ECO:0000256" key="1">
    <source>
        <dbReference type="ARBA" id="ARBA00004308"/>
    </source>
</evidence>
<comment type="caution">
    <text evidence="9">The sequence shown here is derived from an EMBL/GenBank/DDBJ whole genome shotgun (WGS) entry which is preliminary data.</text>
</comment>
<keyword evidence="5" id="KW-0472">Membrane</keyword>
<dbReference type="Pfam" id="PF11916">
    <property type="entry name" value="Vac14_Fig4_bd"/>
    <property type="match status" value="1"/>
</dbReference>
<keyword evidence="4" id="KW-0677">Repeat</keyword>
<evidence type="ECO:0000256" key="6">
    <source>
        <dbReference type="ARBA" id="ARBA00045654"/>
    </source>
</evidence>
<dbReference type="GO" id="GO:0070772">
    <property type="term" value="C:PAS complex"/>
    <property type="evidence" value="ECO:0007669"/>
    <property type="project" value="InterPro"/>
</dbReference>